<reference evidence="1 2" key="1">
    <citation type="submission" date="2020-08" db="EMBL/GenBank/DDBJ databases">
        <title>Genome public.</title>
        <authorList>
            <person name="Liu C."/>
            <person name="Sun Q."/>
        </authorList>
    </citation>
    <scope>NUCLEOTIDE SEQUENCE [LARGE SCALE GENOMIC DNA]</scope>
    <source>
        <strain evidence="1 2">BX3</strain>
    </source>
</reference>
<organism evidence="1 2">
    <name type="scientific">Jutongia hominis</name>
    <dbReference type="NCBI Taxonomy" id="2763664"/>
    <lineage>
        <taxon>Bacteria</taxon>
        <taxon>Bacillati</taxon>
        <taxon>Bacillota</taxon>
        <taxon>Clostridia</taxon>
        <taxon>Lachnospirales</taxon>
        <taxon>Lachnospiraceae</taxon>
        <taxon>Jutongia</taxon>
    </lineage>
</organism>
<dbReference type="RefSeq" id="WP_249305644.1">
    <property type="nucleotide sequence ID" value="NZ_JACRSW010000035.1"/>
</dbReference>
<proteinExistence type="predicted"/>
<sequence>MSKGIYYNYDLDECNWLFKHGIKPIGCGKHEKTGNTFIIFLINKKYNELDQQYKEERNNTK</sequence>
<evidence type="ECO:0000313" key="2">
    <source>
        <dbReference type="Proteomes" id="UP000637513"/>
    </source>
</evidence>
<comment type="caution">
    <text evidence="1">The sequence shown here is derived from an EMBL/GenBank/DDBJ whole genome shotgun (WGS) entry which is preliminary data.</text>
</comment>
<protein>
    <submittedName>
        <fullName evidence="1">Uncharacterized protein</fullName>
    </submittedName>
</protein>
<evidence type="ECO:0000313" key="1">
    <source>
        <dbReference type="EMBL" id="MBC8558196.1"/>
    </source>
</evidence>
<name>A0ABR7MWM0_9FIRM</name>
<accession>A0ABR7MWM0</accession>
<dbReference type="Proteomes" id="UP000637513">
    <property type="component" value="Unassembled WGS sequence"/>
</dbReference>
<gene>
    <name evidence="1" type="ORF">H8700_10825</name>
</gene>
<keyword evidence="2" id="KW-1185">Reference proteome</keyword>
<dbReference type="EMBL" id="JACRSW010000035">
    <property type="protein sequence ID" value="MBC8558196.1"/>
    <property type="molecule type" value="Genomic_DNA"/>
</dbReference>